<organism evidence="1 2">
    <name type="scientific">Phaseolus angularis</name>
    <name type="common">Azuki bean</name>
    <name type="synonym">Vigna angularis</name>
    <dbReference type="NCBI Taxonomy" id="3914"/>
    <lineage>
        <taxon>Eukaryota</taxon>
        <taxon>Viridiplantae</taxon>
        <taxon>Streptophyta</taxon>
        <taxon>Embryophyta</taxon>
        <taxon>Tracheophyta</taxon>
        <taxon>Spermatophyta</taxon>
        <taxon>Magnoliopsida</taxon>
        <taxon>eudicotyledons</taxon>
        <taxon>Gunneridae</taxon>
        <taxon>Pentapetalae</taxon>
        <taxon>rosids</taxon>
        <taxon>fabids</taxon>
        <taxon>Fabales</taxon>
        <taxon>Fabaceae</taxon>
        <taxon>Papilionoideae</taxon>
        <taxon>50 kb inversion clade</taxon>
        <taxon>NPAAA clade</taxon>
        <taxon>indigoferoid/millettioid clade</taxon>
        <taxon>Phaseoleae</taxon>
        <taxon>Vigna</taxon>
    </lineage>
</organism>
<dbReference type="AlphaFoldDB" id="A0A0L9TMP4"/>
<reference evidence="2" key="1">
    <citation type="journal article" date="2015" name="Proc. Natl. Acad. Sci. U.S.A.">
        <title>Genome sequencing of adzuki bean (Vigna angularis) provides insight into high starch and low fat accumulation and domestication.</title>
        <authorList>
            <person name="Yang K."/>
            <person name="Tian Z."/>
            <person name="Chen C."/>
            <person name="Luo L."/>
            <person name="Zhao B."/>
            <person name="Wang Z."/>
            <person name="Yu L."/>
            <person name="Li Y."/>
            <person name="Sun Y."/>
            <person name="Li W."/>
            <person name="Chen Y."/>
            <person name="Li Y."/>
            <person name="Zhang Y."/>
            <person name="Ai D."/>
            <person name="Zhao J."/>
            <person name="Shang C."/>
            <person name="Ma Y."/>
            <person name="Wu B."/>
            <person name="Wang M."/>
            <person name="Gao L."/>
            <person name="Sun D."/>
            <person name="Zhang P."/>
            <person name="Guo F."/>
            <person name="Wang W."/>
            <person name="Li Y."/>
            <person name="Wang J."/>
            <person name="Varshney R.K."/>
            <person name="Wang J."/>
            <person name="Ling H.Q."/>
            <person name="Wan P."/>
        </authorList>
    </citation>
    <scope>NUCLEOTIDE SEQUENCE</scope>
    <source>
        <strain evidence="2">cv. Jingnong 6</strain>
    </source>
</reference>
<gene>
    <name evidence="1" type="ORF">LR48_Vigan01g141400</name>
</gene>
<dbReference type="Proteomes" id="UP000053144">
    <property type="component" value="Chromosome 1"/>
</dbReference>
<evidence type="ECO:0000313" key="1">
    <source>
        <dbReference type="EMBL" id="KOM31858.1"/>
    </source>
</evidence>
<accession>A0A0L9TMP4</accession>
<proteinExistence type="predicted"/>
<dbReference type="Gramene" id="KOM31858">
    <property type="protein sequence ID" value="KOM31858"/>
    <property type="gene ID" value="LR48_Vigan01g141400"/>
</dbReference>
<sequence>MVEPSRRKIPTRDEVAYAKVKGVDIILDNDIWTNVPLLPVRDDTIKVHLRVEGFNRIHAYRSFVTFYPYLVRVFYYDFKFRDEFAYTKVKGVDIILDNDIWTIVPHLPVRDNTYILELKDSTAFLFIDPS</sequence>
<evidence type="ECO:0000313" key="2">
    <source>
        <dbReference type="Proteomes" id="UP000053144"/>
    </source>
</evidence>
<protein>
    <submittedName>
        <fullName evidence="1">Uncharacterized protein</fullName>
    </submittedName>
</protein>
<name>A0A0L9TMP4_PHAAN</name>
<dbReference type="EMBL" id="CM003371">
    <property type="protein sequence ID" value="KOM31858.1"/>
    <property type="molecule type" value="Genomic_DNA"/>
</dbReference>